<evidence type="ECO:0000313" key="6">
    <source>
        <dbReference type="EMBL" id="TKZ17376.1"/>
    </source>
</evidence>
<dbReference type="Proteomes" id="UP000306575">
    <property type="component" value="Unassembled WGS sequence"/>
</dbReference>
<feature type="domain" description="Stealth protein CR3 conserved region 3" evidence="5">
    <location>
        <begin position="219"/>
        <end position="266"/>
    </location>
</feature>
<dbReference type="GO" id="GO:0000271">
    <property type="term" value="P:polysaccharide biosynthetic process"/>
    <property type="evidence" value="ECO:0007669"/>
    <property type="project" value="UniProtKB-KW"/>
</dbReference>
<dbReference type="GO" id="GO:0016772">
    <property type="term" value="F:transferase activity, transferring phosphorus-containing groups"/>
    <property type="evidence" value="ECO:0007669"/>
    <property type="project" value="InterPro"/>
</dbReference>
<sequence>MFCNTRSPLRRRETGEIILLSQQEVQVAMTSAQMDIVFTWVDDRFDGYADTMQGYMDDVRDTNPNRTRDNLDLLKYALRSVEENLPEFRRVYLLSCRPQVPDWMRQDHPDLRLVHHDEIMDPAILPTYNSFAIVSHLHLLPDLSETFLYLEDDMLIRRRGLLDALHRSGMPLSLFKAAKTRRLDELDTAKDSPWNLAMGTANAALAREFADRPRQYTIHGPRLFHKAAFADMVERFSPEITDTRASRFRSGTNVPSEYLYPHYAVEQGEAVAGTQAEAKAVGGYASLENFAPWTWWQLQLLKWRDPFVATLNDSFEHNPNPRVEKMVRNWLKTSFPVPSRFER</sequence>
<proteinExistence type="inferred from homology"/>
<dbReference type="OrthoDB" id="9776077at2"/>
<keyword evidence="7" id="KW-1185">Reference proteome</keyword>
<dbReference type="InterPro" id="IPR047141">
    <property type="entry name" value="Stealth"/>
</dbReference>
<dbReference type="PANTHER" id="PTHR24045">
    <property type="match status" value="1"/>
</dbReference>
<feature type="domain" description="Stealth protein CR2 conserved region 2" evidence="4">
    <location>
        <begin position="70"/>
        <end position="158"/>
    </location>
</feature>
<dbReference type="InterPro" id="IPR021520">
    <property type="entry name" value="Stealth_CR2"/>
</dbReference>
<keyword evidence="3" id="KW-0270">Exopolysaccharide synthesis</keyword>
<evidence type="ECO:0000259" key="5">
    <source>
        <dbReference type="Pfam" id="PF17102"/>
    </source>
</evidence>
<dbReference type="InterPro" id="IPR031357">
    <property type="entry name" value="Stealth_CR3"/>
</dbReference>
<name>A0A4U7MX46_9RHOB</name>
<evidence type="ECO:0000256" key="2">
    <source>
        <dbReference type="ARBA" id="ARBA00022679"/>
    </source>
</evidence>
<dbReference type="Pfam" id="PF11380">
    <property type="entry name" value="Stealth_CR2"/>
    <property type="match status" value="1"/>
</dbReference>
<gene>
    <name evidence="6" type="ORF">FAP39_14440</name>
</gene>
<accession>A0A4U7MX46</accession>
<reference evidence="6 7" key="1">
    <citation type="submission" date="2019-04" db="EMBL/GenBank/DDBJ databases">
        <title>Genome sequence of Pelagicola litoralis CL-ES2.</title>
        <authorList>
            <person name="Cao J."/>
        </authorList>
    </citation>
    <scope>NUCLEOTIDE SEQUENCE [LARGE SCALE GENOMIC DNA]</scope>
    <source>
        <strain evidence="6 7">CL-ES2</strain>
    </source>
</reference>
<evidence type="ECO:0000259" key="4">
    <source>
        <dbReference type="Pfam" id="PF11380"/>
    </source>
</evidence>
<comment type="similarity">
    <text evidence="1">Belongs to the stealth family.</text>
</comment>
<protein>
    <recommendedName>
        <fullName evidence="8">Capsular biosynthesis protein</fullName>
    </recommendedName>
</protein>
<evidence type="ECO:0000256" key="3">
    <source>
        <dbReference type="ARBA" id="ARBA00023169"/>
    </source>
</evidence>
<keyword evidence="2" id="KW-0808">Transferase</keyword>
<dbReference type="EMBL" id="SULI01000023">
    <property type="protein sequence ID" value="TKZ17376.1"/>
    <property type="molecule type" value="Genomic_DNA"/>
</dbReference>
<evidence type="ECO:0000313" key="7">
    <source>
        <dbReference type="Proteomes" id="UP000306575"/>
    </source>
</evidence>
<dbReference type="Pfam" id="PF17102">
    <property type="entry name" value="Stealth_CR3"/>
    <property type="match status" value="1"/>
</dbReference>
<evidence type="ECO:0008006" key="8">
    <source>
        <dbReference type="Google" id="ProtNLM"/>
    </source>
</evidence>
<comment type="caution">
    <text evidence="6">The sequence shown here is derived from an EMBL/GenBank/DDBJ whole genome shotgun (WGS) entry which is preliminary data.</text>
</comment>
<organism evidence="6 7">
    <name type="scientific">Shimia litoralis</name>
    <dbReference type="NCBI Taxonomy" id="420403"/>
    <lineage>
        <taxon>Bacteria</taxon>
        <taxon>Pseudomonadati</taxon>
        <taxon>Pseudomonadota</taxon>
        <taxon>Alphaproteobacteria</taxon>
        <taxon>Rhodobacterales</taxon>
        <taxon>Roseobacteraceae</taxon>
    </lineage>
</organism>
<dbReference type="PANTHER" id="PTHR24045:SF0">
    <property type="entry name" value="N-ACETYLGLUCOSAMINE-1-PHOSPHOTRANSFERASE SUBUNITS ALPHA_BETA"/>
    <property type="match status" value="1"/>
</dbReference>
<evidence type="ECO:0000256" key="1">
    <source>
        <dbReference type="ARBA" id="ARBA00007583"/>
    </source>
</evidence>
<dbReference type="AlphaFoldDB" id="A0A4U7MX46"/>